<feature type="non-terminal residue" evidence="2">
    <location>
        <position position="276"/>
    </location>
</feature>
<protein>
    <recommendedName>
        <fullName evidence="1">Right handed beta helix domain-containing protein</fullName>
    </recommendedName>
</protein>
<evidence type="ECO:0000259" key="1">
    <source>
        <dbReference type="Pfam" id="PF13229"/>
    </source>
</evidence>
<organism evidence="2">
    <name type="scientific">marine sediment metagenome</name>
    <dbReference type="NCBI Taxonomy" id="412755"/>
    <lineage>
        <taxon>unclassified sequences</taxon>
        <taxon>metagenomes</taxon>
        <taxon>ecological metagenomes</taxon>
    </lineage>
</organism>
<dbReference type="InterPro" id="IPR011050">
    <property type="entry name" value="Pectin_lyase_fold/virulence"/>
</dbReference>
<comment type="caution">
    <text evidence="2">The sequence shown here is derived from an EMBL/GenBank/DDBJ whole genome shotgun (WGS) entry which is preliminary data.</text>
</comment>
<dbReference type="InterPro" id="IPR039448">
    <property type="entry name" value="Beta_helix"/>
</dbReference>
<evidence type="ECO:0000313" key="2">
    <source>
        <dbReference type="EMBL" id="GAI20599.1"/>
    </source>
</evidence>
<dbReference type="Gene3D" id="2.160.20.10">
    <property type="entry name" value="Single-stranded right-handed beta-helix, Pectin lyase-like"/>
    <property type="match status" value="1"/>
</dbReference>
<dbReference type="AlphaFoldDB" id="X1NPK1"/>
<feature type="domain" description="Right handed beta helix" evidence="1">
    <location>
        <begin position="155"/>
        <end position="276"/>
    </location>
</feature>
<dbReference type="Pfam" id="PF13229">
    <property type="entry name" value="Beta_helix"/>
    <property type="match status" value="1"/>
</dbReference>
<feature type="non-terminal residue" evidence="2">
    <location>
        <position position="1"/>
    </location>
</feature>
<reference evidence="2" key="1">
    <citation type="journal article" date="2014" name="Front. Microbiol.">
        <title>High frequency of phylogenetically diverse reductive dehalogenase-homologous genes in deep subseafloor sedimentary metagenomes.</title>
        <authorList>
            <person name="Kawai M."/>
            <person name="Futagami T."/>
            <person name="Toyoda A."/>
            <person name="Takaki Y."/>
            <person name="Nishi S."/>
            <person name="Hori S."/>
            <person name="Arai W."/>
            <person name="Tsubouchi T."/>
            <person name="Morono Y."/>
            <person name="Uchiyama I."/>
            <person name="Ito T."/>
            <person name="Fujiyama A."/>
            <person name="Inagaki F."/>
            <person name="Takami H."/>
        </authorList>
    </citation>
    <scope>NUCLEOTIDE SEQUENCE</scope>
    <source>
        <strain evidence="2">Expedition CK06-06</strain>
    </source>
</reference>
<dbReference type="InterPro" id="IPR006626">
    <property type="entry name" value="PbH1"/>
</dbReference>
<dbReference type="InterPro" id="IPR012334">
    <property type="entry name" value="Pectin_lyas_fold"/>
</dbReference>
<dbReference type="SUPFAM" id="SSF51126">
    <property type="entry name" value="Pectin lyase-like"/>
    <property type="match status" value="1"/>
</dbReference>
<dbReference type="SMART" id="SM00710">
    <property type="entry name" value="PbH1"/>
    <property type="match status" value="5"/>
</dbReference>
<sequence>TPNSGQSTGEVDEVILTIDISGLSIGLHNCELTVISDGTVNSPQRVSINLYIDDGNGKLDVPSEFGSIQEAIDFATNGDVIIVAEGIYTGDGNRDIHFKGKALTVRSQNGPENCVIDCNGRETEPHRGFNFSNNLNTNAIIDGFTIINGYSDEGSGINCRDNQGSSLTISNCNIRNHTSLGDYGVGNGAISVRDGIYLIHNCLISNNSASGIYCGDTISTAITNCTITGNTIGGIFCRGDSNVEISNCTITANTFRDGGGIYCNGIISMTITNCTI</sequence>
<gene>
    <name evidence="2" type="ORF">S06H3_33263</name>
</gene>
<dbReference type="EMBL" id="BARV01019840">
    <property type="protein sequence ID" value="GAI20599.1"/>
    <property type="molecule type" value="Genomic_DNA"/>
</dbReference>
<accession>X1NPK1</accession>
<name>X1NPK1_9ZZZZ</name>
<proteinExistence type="predicted"/>